<protein>
    <submittedName>
        <fullName evidence="1">Uncharacterized protein</fullName>
    </submittedName>
</protein>
<feature type="non-terminal residue" evidence="1">
    <location>
        <position position="1"/>
    </location>
</feature>
<reference evidence="1" key="1">
    <citation type="submission" date="2018-05" db="EMBL/GenBank/DDBJ databases">
        <authorList>
            <person name="Lanie J.A."/>
            <person name="Ng W.-L."/>
            <person name="Kazmierczak K.M."/>
            <person name="Andrzejewski T.M."/>
            <person name="Davidsen T.M."/>
            <person name="Wayne K.J."/>
            <person name="Tettelin H."/>
            <person name="Glass J.I."/>
            <person name="Rusch D."/>
            <person name="Podicherti R."/>
            <person name="Tsui H.-C.T."/>
            <person name="Winkler M.E."/>
        </authorList>
    </citation>
    <scope>NUCLEOTIDE SEQUENCE</scope>
</reference>
<dbReference type="EMBL" id="UINC01113647">
    <property type="protein sequence ID" value="SVC83397.1"/>
    <property type="molecule type" value="Genomic_DNA"/>
</dbReference>
<accession>A0A382QEE5</accession>
<gene>
    <name evidence="1" type="ORF">METZ01_LOCUS336251</name>
</gene>
<proteinExistence type="predicted"/>
<sequence length="58" mass="6168">VEPEVAIPEAALWRGSDVTCIDDFAVDLYPAACATLEEAAVRQVANGLHPVDVEPGYL</sequence>
<organism evidence="1">
    <name type="scientific">marine metagenome</name>
    <dbReference type="NCBI Taxonomy" id="408172"/>
    <lineage>
        <taxon>unclassified sequences</taxon>
        <taxon>metagenomes</taxon>
        <taxon>ecological metagenomes</taxon>
    </lineage>
</organism>
<feature type="non-terminal residue" evidence="1">
    <location>
        <position position="58"/>
    </location>
</feature>
<dbReference type="AlphaFoldDB" id="A0A382QEE5"/>
<name>A0A382QEE5_9ZZZZ</name>
<evidence type="ECO:0000313" key="1">
    <source>
        <dbReference type="EMBL" id="SVC83397.1"/>
    </source>
</evidence>